<dbReference type="RefSeq" id="WP_091611011.1">
    <property type="nucleotide sequence ID" value="NZ_FOEF01000001.1"/>
</dbReference>
<dbReference type="Proteomes" id="UP000198582">
    <property type="component" value="Unassembled WGS sequence"/>
</dbReference>
<feature type="signal peptide" evidence="1">
    <location>
        <begin position="1"/>
        <end position="18"/>
    </location>
</feature>
<dbReference type="STRING" id="394193.SAMN04489732_101168"/>
<feature type="chain" id="PRO_5039448902" evidence="1">
    <location>
        <begin position="19"/>
        <end position="110"/>
    </location>
</feature>
<sequence>MRKIVLLGLVALGLTACAAPPTVDAEFRVEGKGTAQLTYQFPGSKLPEVVTTQLPVIIKRSPAGSGPVTLSVRPASGIVTCRIVLAHQEVAKQTGGNVDCRADLAGATSN</sequence>
<dbReference type="PROSITE" id="PS51257">
    <property type="entry name" value="PROKAR_LIPOPROTEIN"/>
    <property type="match status" value="1"/>
</dbReference>
<evidence type="ECO:0000313" key="3">
    <source>
        <dbReference type="Proteomes" id="UP000198582"/>
    </source>
</evidence>
<dbReference type="OrthoDB" id="3696456at2"/>
<keyword evidence="1" id="KW-0732">Signal</keyword>
<dbReference type="AlphaFoldDB" id="A0A1H8Q1L7"/>
<reference evidence="2 3" key="1">
    <citation type="submission" date="2016-10" db="EMBL/GenBank/DDBJ databases">
        <authorList>
            <person name="de Groot N.N."/>
        </authorList>
    </citation>
    <scope>NUCLEOTIDE SEQUENCE [LARGE SCALE GENOMIC DNA]</scope>
    <source>
        <strain evidence="2 3">DSM 44993</strain>
    </source>
</reference>
<proteinExistence type="predicted"/>
<evidence type="ECO:0000256" key="1">
    <source>
        <dbReference type="SAM" id="SignalP"/>
    </source>
</evidence>
<organism evidence="2 3">
    <name type="scientific">Amycolatopsis saalfeldensis</name>
    <dbReference type="NCBI Taxonomy" id="394193"/>
    <lineage>
        <taxon>Bacteria</taxon>
        <taxon>Bacillati</taxon>
        <taxon>Actinomycetota</taxon>
        <taxon>Actinomycetes</taxon>
        <taxon>Pseudonocardiales</taxon>
        <taxon>Pseudonocardiaceae</taxon>
        <taxon>Amycolatopsis</taxon>
    </lineage>
</organism>
<name>A0A1H8Q1L7_9PSEU</name>
<dbReference type="EMBL" id="FOEF01000001">
    <property type="protein sequence ID" value="SEO48090.1"/>
    <property type="molecule type" value="Genomic_DNA"/>
</dbReference>
<keyword evidence="3" id="KW-1185">Reference proteome</keyword>
<gene>
    <name evidence="2" type="ORF">SAMN04489732_101168</name>
</gene>
<evidence type="ECO:0000313" key="2">
    <source>
        <dbReference type="EMBL" id="SEO48090.1"/>
    </source>
</evidence>
<protein>
    <submittedName>
        <fullName evidence="2">Uncharacterized protein</fullName>
    </submittedName>
</protein>
<accession>A0A1H8Q1L7</accession>